<accession>A0A7I7NGC4</accession>
<evidence type="ECO:0000313" key="6">
    <source>
        <dbReference type="EMBL" id="BBX95409.1"/>
    </source>
</evidence>
<evidence type="ECO:0000256" key="4">
    <source>
        <dbReference type="SAM" id="MobiDB-lite"/>
    </source>
</evidence>
<keyword evidence="2 3" id="KW-0067">ATP-binding</keyword>
<evidence type="ECO:0000256" key="3">
    <source>
        <dbReference type="PROSITE-ProRule" id="PRU10141"/>
    </source>
</evidence>
<dbReference type="KEGG" id="mlj:MLAC_07030"/>
<dbReference type="OrthoDB" id="136365at2"/>
<dbReference type="SMART" id="SM00028">
    <property type="entry name" value="TPR"/>
    <property type="match status" value="2"/>
</dbReference>
<gene>
    <name evidence="6" type="ORF">MLAC_07030</name>
</gene>
<dbReference type="GO" id="GO:0005524">
    <property type="term" value="F:ATP binding"/>
    <property type="evidence" value="ECO:0007669"/>
    <property type="project" value="UniProtKB-UniRule"/>
</dbReference>
<sequence length="1008" mass="107840">MVADLDTTLQGAALDVAAELAGVGFVDPVEIGRGGFGVVYRCAQVGLGRLVAIKVLTALSDEDRARFAREQQAMARLTGHPHIVAVLQVGQTASGCPFLVMPLCGQGSWRERIAETGALGVDEVLGVGAKIAGALAAAHRVGVVHRDVKPANILLTEYGEPALTDFGIAHISGGFQTATGVYTGTPAFTAPEVIAGVSPGPGADVYGLGATLFAALTGHAAFERRRGEQVVAQFVRITSEPVPDLREHDIPAELAAIIEAAMAREPADRPSATELGERLRHAQAHRHPGAGGSARPGGASTSAARPTVGNLPVLPGEVVGRGAEVNQLRKLLADSRMVTLAGVGGVGKTTLAIHAAAELGTEFPDGVWLVELAELRDGALLTETVAGALGVRDQPGRPLSDVLMDVLDERHALLVLDNCEHLIDDAAKFADMVLRRCPRLHLLATSREVIDIAAETVLTVSPLAVPDPDTGHAPRGLAAYPGVGLFVQRARAAVPDFTLDNDNAAAVARICTRLEGLPLAIELAAARMRAMSAEEIADGLTDRYTLLSHGHRAAPTRHKTLAGCIDWSYQLCTHTEQRLWAAFGVFAGTFDLPAARHVCADDLPAEDLLLDLVCSLVDKSILVRTEQGDHVRVRLLETLREYAKTRLTHSEQDRLRARHAQWYHQLVTHARTQWFSHGQLHWSQRLMQEMANIREALQFALGDNPTMAAEMAVAMRPMWMFHGMLGEARRWLQLVLDATSAQPSPTRIHALSDIAQITYLQGDLAAVCAAVAEARDHLAAMPDAELGARFDTAEGYIAVKTGEIARAIECFRRALAVGRDFELRFAATYYLGWAFEISGDLDQAMSCFEAARDLTKSHGESMCQARTMVGVGMGHWLRGQPQLAGPALIEGLRLSQLIGDPLPGAQCLEALAWIAGSRHDWQHAAVMMAAADALSRAAGSPLLYIPDQFACHDQCYTRTREELGVEGFEAAWADGAALTFDEAVALAQDRSQDWPSGTTLAPAVSTPS</sequence>
<dbReference type="Proteomes" id="UP000466396">
    <property type="component" value="Chromosome"/>
</dbReference>
<dbReference type="CDD" id="cd14014">
    <property type="entry name" value="STKc_PknB_like"/>
    <property type="match status" value="1"/>
</dbReference>
<dbReference type="PROSITE" id="PS00107">
    <property type="entry name" value="PROTEIN_KINASE_ATP"/>
    <property type="match status" value="1"/>
</dbReference>
<dbReference type="SUPFAM" id="SSF52540">
    <property type="entry name" value="P-loop containing nucleoside triphosphate hydrolases"/>
    <property type="match status" value="1"/>
</dbReference>
<dbReference type="InterPro" id="IPR027417">
    <property type="entry name" value="P-loop_NTPase"/>
</dbReference>
<protein>
    <recommendedName>
        <fullName evidence="5">Protein kinase domain-containing protein</fullName>
    </recommendedName>
</protein>
<dbReference type="GO" id="GO:0004672">
    <property type="term" value="F:protein kinase activity"/>
    <property type="evidence" value="ECO:0007669"/>
    <property type="project" value="InterPro"/>
</dbReference>
<evidence type="ECO:0000256" key="1">
    <source>
        <dbReference type="ARBA" id="ARBA00022741"/>
    </source>
</evidence>
<dbReference type="InterPro" id="IPR000719">
    <property type="entry name" value="Prot_kinase_dom"/>
</dbReference>
<dbReference type="Pfam" id="PF00931">
    <property type="entry name" value="NB-ARC"/>
    <property type="match status" value="1"/>
</dbReference>
<dbReference type="AlphaFoldDB" id="A0A7I7NGC4"/>
<feature type="compositionally biased region" description="Low complexity" evidence="4">
    <location>
        <begin position="296"/>
        <end position="305"/>
    </location>
</feature>
<dbReference type="SUPFAM" id="SSF56112">
    <property type="entry name" value="Protein kinase-like (PK-like)"/>
    <property type="match status" value="1"/>
</dbReference>
<dbReference type="PANTHER" id="PTHR47691:SF3">
    <property type="entry name" value="HTH-TYPE TRANSCRIPTIONAL REGULATOR RV0890C-RELATED"/>
    <property type="match status" value="1"/>
</dbReference>
<dbReference type="InterPro" id="IPR019734">
    <property type="entry name" value="TPR_rpt"/>
</dbReference>
<feature type="domain" description="Protein kinase" evidence="5">
    <location>
        <begin position="25"/>
        <end position="290"/>
    </location>
</feature>
<keyword evidence="1 3" id="KW-0547">Nucleotide-binding</keyword>
<dbReference type="SMART" id="SM00220">
    <property type="entry name" value="S_TKc"/>
    <property type="match status" value="1"/>
</dbReference>
<dbReference type="InterPro" id="IPR011990">
    <property type="entry name" value="TPR-like_helical_dom_sf"/>
</dbReference>
<dbReference type="GO" id="GO:0043531">
    <property type="term" value="F:ADP binding"/>
    <property type="evidence" value="ECO:0007669"/>
    <property type="project" value="InterPro"/>
</dbReference>
<feature type="region of interest" description="Disordered" evidence="4">
    <location>
        <begin position="283"/>
        <end position="309"/>
    </location>
</feature>
<dbReference type="RefSeq" id="WP_085156966.1">
    <property type="nucleotide sequence ID" value="NZ_AP022581.1"/>
</dbReference>
<dbReference type="PANTHER" id="PTHR47691">
    <property type="entry name" value="REGULATOR-RELATED"/>
    <property type="match status" value="1"/>
</dbReference>
<reference evidence="6 7" key="1">
    <citation type="journal article" date="2019" name="Emerg. Microbes Infect.">
        <title>Comprehensive subspecies identification of 175 nontuberculous mycobacteria species based on 7547 genomic profiles.</title>
        <authorList>
            <person name="Matsumoto Y."/>
            <person name="Kinjo T."/>
            <person name="Motooka D."/>
            <person name="Nabeya D."/>
            <person name="Jung N."/>
            <person name="Uechi K."/>
            <person name="Horii T."/>
            <person name="Iida T."/>
            <person name="Fujita J."/>
            <person name="Nakamura S."/>
        </authorList>
    </citation>
    <scope>NUCLEOTIDE SEQUENCE [LARGE SCALE GENOMIC DNA]</scope>
    <source>
        <strain evidence="6 7">JCM 15657</strain>
    </source>
</reference>
<evidence type="ECO:0000259" key="5">
    <source>
        <dbReference type="PROSITE" id="PS50011"/>
    </source>
</evidence>
<dbReference type="InterPro" id="IPR011009">
    <property type="entry name" value="Kinase-like_dom_sf"/>
</dbReference>
<proteinExistence type="predicted"/>
<dbReference type="EMBL" id="AP022581">
    <property type="protein sequence ID" value="BBX95409.1"/>
    <property type="molecule type" value="Genomic_DNA"/>
</dbReference>
<dbReference type="PROSITE" id="PS00108">
    <property type="entry name" value="PROTEIN_KINASE_ST"/>
    <property type="match status" value="1"/>
</dbReference>
<dbReference type="InterPro" id="IPR008271">
    <property type="entry name" value="Ser/Thr_kinase_AS"/>
</dbReference>
<dbReference type="InterPro" id="IPR017441">
    <property type="entry name" value="Protein_kinase_ATP_BS"/>
</dbReference>
<dbReference type="PRINTS" id="PR00364">
    <property type="entry name" value="DISEASERSIST"/>
</dbReference>
<organism evidence="6 7">
    <name type="scientific">Mycobacterium lacus</name>
    <dbReference type="NCBI Taxonomy" id="169765"/>
    <lineage>
        <taxon>Bacteria</taxon>
        <taxon>Bacillati</taxon>
        <taxon>Actinomycetota</taxon>
        <taxon>Actinomycetes</taxon>
        <taxon>Mycobacteriales</taxon>
        <taxon>Mycobacteriaceae</taxon>
        <taxon>Mycobacterium</taxon>
    </lineage>
</organism>
<keyword evidence="7" id="KW-1185">Reference proteome</keyword>
<dbReference type="PROSITE" id="PS50011">
    <property type="entry name" value="PROTEIN_KINASE_DOM"/>
    <property type="match status" value="1"/>
</dbReference>
<dbReference type="Gene3D" id="1.25.40.10">
    <property type="entry name" value="Tetratricopeptide repeat domain"/>
    <property type="match status" value="1"/>
</dbReference>
<dbReference type="Pfam" id="PF00069">
    <property type="entry name" value="Pkinase"/>
    <property type="match status" value="1"/>
</dbReference>
<evidence type="ECO:0000256" key="2">
    <source>
        <dbReference type="ARBA" id="ARBA00022840"/>
    </source>
</evidence>
<name>A0A7I7NGC4_9MYCO</name>
<dbReference type="Gene3D" id="1.10.510.10">
    <property type="entry name" value="Transferase(Phosphotransferase) domain 1"/>
    <property type="match status" value="1"/>
</dbReference>
<feature type="binding site" evidence="3">
    <location>
        <position position="54"/>
    </location>
    <ligand>
        <name>ATP</name>
        <dbReference type="ChEBI" id="CHEBI:30616"/>
    </ligand>
</feature>
<dbReference type="Gene3D" id="3.40.50.300">
    <property type="entry name" value="P-loop containing nucleotide triphosphate hydrolases"/>
    <property type="match status" value="1"/>
</dbReference>
<evidence type="ECO:0000313" key="7">
    <source>
        <dbReference type="Proteomes" id="UP000466396"/>
    </source>
</evidence>
<dbReference type="InterPro" id="IPR002182">
    <property type="entry name" value="NB-ARC"/>
</dbReference>
<dbReference type="SUPFAM" id="SSF48452">
    <property type="entry name" value="TPR-like"/>
    <property type="match status" value="1"/>
</dbReference>